<feature type="non-terminal residue" evidence="2">
    <location>
        <position position="264"/>
    </location>
</feature>
<evidence type="ECO:0000256" key="1">
    <source>
        <dbReference type="SAM" id="Phobius"/>
    </source>
</evidence>
<accession>A0A382REM8</accession>
<proteinExistence type="predicted"/>
<keyword evidence="1" id="KW-0812">Transmembrane</keyword>
<dbReference type="EMBL" id="UINC01120511">
    <property type="protein sequence ID" value="SVC95041.1"/>
    <property type="molecule type" value="Genomic_DNA"/>
</dbReference>
<dbReference type="AlphaFoldDB" id="A0A382REM8"/>
<protein>
    <submittedName>
        <fullName evidence="2">Uncharacterized protein</fullName>
    </submittedName>
</protein>
<gene>
    <name evidence="2" type="ORF">METZ01_LOCUS347895</name>
</gene>
<keyword evidence="1" id="KW-0472">Membrane</keyword>
<name>A0A382REM8_9ZZZZ</name>
<keyword evidence="1" id="KW-1133">Transmembrane helix</keyword>
<sequence length="264" mass="28611">MARQLSDGVSPLIPELRPSLVTTLLLTLDRLLLHRDRYTAVLLVWLVLEITGCLITTGVASQSTPFVPVMDPAYRELDALAAIGLVEVPSLLQRPYSRLAFGRLTTQARINLDSLSNTEGRFREALVSLEKEFAVEIALLCVDTGQLCGVAGPTSVLREVRVDFTMASSPGRDMRTAYASENFIKGVVNPLLQRNSGRILSDGLTGGLESTLDIQVTSHVSAQLRPRAWVARPQGAAELGDATLLDGYLRGVFGGFALEVGRNH</sequence>
<organism evidence="2">
    <name type="scientific">marine metagenome</name>
    <dbReference type="NCBI Taxonomy" id="408172"/>
    <lineage>
        <taxon>unclassified sequences</taxon>
        <taxon>metagenomes</taxon>
        <taxon>ecological metagenomes</taxon>
    </lineage>
</organism>
<feature type="transmembrane region" description="Helical" evidence="1">
    <location>
        <begin position="40"/>
        <end position="60"/>
    </location>
</feature>
<reference evidence="2" key="1">
    <citation type="submission" date="2018-05" db="EMBL/GenBank/DDBJ databases">
        <authorList>
            <person name="Lanie J.A."/>
            <person name="Ng W.-L."/>
            <person name="Kazmierczak K.M."/>
            <person name="Andrzejewski T.M."/>
            <person name="Davidsen T.M."/>
            <person name="Wayne K.J."/>
            <person name="Tettelin H."/>
            <person name="Glass J.I."/>
            <person name="Rusch D."/>
            <person name="Podicherti R."/>
            <person name="Tsui H.-C.T."/>
            <person name="Winkler M.E."/>
        </authorList>
    </citation>
    <scope>NUCLEOTIDE SEQUENCE</scope>
</reference>
<evidence type="ECO:0000313" key="2">
    <source>
        <dbReference type="EMBL" id="SVC95041.1"/>
    </source>
</evidence>